<reference evidence="2" key="1">
    <citation type="submission" date="2021-02" db="EMBL/GenBank/DDBJ databases">
        <authorList>
            <person name="Nowell W R."/>
        </authorList>
    </citation>
    <scope>NUCLEOTIDE SEQUENCE</scope>
</reference>
<dbReference type="Proteomes" id="UP000682733">
    <property type="component" value="Unassembled WGS sequence"/>
</dbReference>
<evidence type="ECO:0000313" key="1">
    <source>
        <dbReference type="EMBL" id="CAF1658160.1"/>
    </source>
</evidence>
<feature type="non-terminal residue" evidence="2">
    <location>
        <position position="180"/>
    </location>
</feature>
<protein>
    <submittedName>
        <fullName evidence="2">Uncharacterized protein</fullName>
    </submittedName>
</protein>
<evidence type="ECO:0000313" key="3">
    <source>
        <dbReference type="Proteomes" id="UP000682733"/>
    </source>
</evidence>
<organism evidence="2 3">
    <name type="scientific">Didymodactylos carnosus</name>
    <dbReference type="NCBI Taxonomy" id="1234261"/>
    <lineage>
        <taxon>Eukaryota</taxon>
        <taxon>Metazoa</taxon>
        <taxon>Spiralia</taxon>
        <taxon>Gnathifera</taxon>
        <taxon>Rotifera</taxon>
        <taxon>Eurotatoria</taxon>
        <taxon>Bdelloidea</taxon>
        <taxon>Philodinida</taxon>
        <taxon>Philodinidae</taxon>
        <taxon>Didymodactylos</taxon>
    </lineage>
</organism>
<dbReference type="EMBL" id="CAJOBA010098810">
    <property type="protein sequence ID" value="CAF4512885.1"/>
    <property type="molecule type" value="Genomic_DNA"/>
</dbReference>
<gene>
    <name evidence="1" type="ORF">OVA965_LOCUS45161</name>
    <name evidence="2" type="ORF">TMI583_LOCUS48414</name>
</gene>
<dbReference type="Proteomes" id="UP000677228">
    <property type="component" value="Unassembled WGS sequence"/>
</dbReference>
<dbReference type="EMBL" id="CAJNOK010068925">
    <property type="protein sequence ID" value="CAF1658160.1"/>
    <property type="molecule type" value="Genomic_DNA"/>
</dbReference>
<name>A0A8S2XTD1_9BILA</name>
<proteinExistence type="predicted"/>
<comment type="caution">
    <text evidence="2">The sequence shown here is derived from an EMBL/GenBank/DDBJ whole genome shotgun (WGS) entry which is preliminary data.</text>
</comment>
<accession>A0A8S2XTD1</accession>
<dbReference type="AlphaFoldDB" id="A0A8S2XTD1"/>
<sequence>MCPSLKSFSLNVQNGLVYFNDLVMYTKNFENITHFSLNVTVDPLSNSPMIDGHCLKDQLLVYLPKLKQFYFHIQFNMYNQLIEQNDLISTFKTDYWVKEHQWKVGCHTRNDIRDMYSYFIYSLPYRFKIFPLVFPGIINSTTNFESNVNSWSSIQCIKPLQSINIPLMQMLNDKFLQLTE</sequence>
<evidence type="ECO:0000313" key="2">
    <source>
        <dbReference type="EMBL" id="CAF4512885.1"/>
    </source>
</evidence>